<evidence type="ECO:0000256" key="2">
    <source>
        <dbReference type="ARBA" id="ARBA00023125"/>
    </source>
</evidence>
<evidence type="ECO:0000256" key="3">
    <source>
        <dbReference type="ARBA" id="ARBA00023163"/>
    </source>
</evidence>
<dbReference type="PROSITE" id="PS50977">
    <property type="entry name" value="HTH_TETR_2"/>
    <property type="match status" value="1"/>
</dbReference>
<evidence type="ECO:0000256" key="4">
    <source>
        <dbReference type="PROSITE-ProRule" id="PRU00335"/>
    </source>
</evidence>
<evidence type="ECO:0000313" key="7">
    <source>
        <dbReference type="Proteomes" id="UP001300745"/>
    </source>
</evidence>
<dbReference type="InterPro" id="IPR025996">
    <property type="entry name" value="MT1864/Rv1816-like_C"/>
</dbReference>
<protein>
    <submittedName>
        <fullName evidence="6">TetR/AcrR family transcriptional regulator</fullName>
    </submittedName>
</protein>
<dbReference type="PRINTS" id="PR00455">
    <property type="entry name" value="HTHTETR"/>
</dbReference>
<dbReference type="InterPro" id="IPR036271">
    <property type="entry name" value="Tet_transcr_reg_TetR-rel_C_sf"/>
</dbReference>
<evidence type="ECO:0000259" key="5">
    <source>
        <dbReference type="PROSITE" id="PS50977"/>
    </source>
</evidence>
<evidence type="ECO:0000256" key="1">
    <source>
        <dbReference type="ARBA" id="ARBA00023015"/>
    </source>
</evidence>
<dbReference type="SUPFAM" id="SSF46689">
    <property type="entry name" value="Homeodomain-like"/>
    <property type="match status" value="1"/>
</dbReference>
<sequence>MPSPEVGTKTRGRRRSYHHGNLRDALIDLAVELITQDGVASFSIAEACRRLNVSPGAPYRHFADREDLLTEVAVRACETMATHISQVVGDATDPVERLVRASRAYVEFAAQHPALFAVLYTKDVFLGGNAKLIDAVRPVVEAFLVPASAIPGITSAQASSLTVGAAAVAHGYASFLPAGTFSDAPDALAIAADNAACATRALIMGRAALASSSGEHGVALAGLQVQRWIDLMDNEGKQANDE</sequence>
<dbReference type="EMBL" id="JAPJDO010000007">
    <property type="protein sequence ID" value="MCX2937270.1"/>
    <property type="molecule type" value="Genomic_DNA"/>
</dbReference>
<keyword evidence="3" id="KW-0804">Transcription</keyword>
<feature type="domain" description="HTH tetR-type" evidence="5">
    <location>
        <begin position="20"/>
        <end position="80"/>
    </location>
</feature>
<keyword evidence="7" id="KW-1185">Reference proteome</keyword>
<evidence type="ECO:0000313" key="6">
    <source>
        <dbReference type="EMBL" id="MCX2937270.1"/>
    </source>
</evidence>
<dbReference type="Pfam" id="PF00440">
    <property type="entry name" value="TetR_N"/>
    <property type="match status" value="1"/>
</dbReference>
<gene>
    <name evidence="6" type="ORF">ORI27_11185</name>
</gene>
<dbReference type="SUPFAM" id="SSF48498">
    <property type="entry name" value="Tetracyclin repressor-like, C-terminal domain"/>
    <property type="match status" value="1"/>
</dbReference>
<proteinExistence type="predicted"/>
<feature type="DNA-binding region" description="H-T-H motif" evidence="4">
    <location>
        <begin position="43"/>
        <end position="62"/>
    </location>
</feature>
<dbReference type="InterPro" id="IPR001647">
    <property type="entry name" value="HTH_TetR"/>
</dbReference>
<name>A0ABT3SEF7_9MYCO</name>
<comment type="caution">
    <text evidence="6">The sequence shown here is derived from an EMBL/GenBank/DDBJ whole genome shotgun (WGS) entry which is preliminary data.</text>
</comment>
<dbReference type="PANTHER" id="PTHR30055">
    <property type="entry name" value="HTH-TYPE TRANSCRIPTIONAL REGULATOR RUTR"/>
    <property type="match status" value="1"/>
</dbReference>
<reference evidence="6 7" key="1">
    <citation type="submission" date="2022-11" db="EMBL/GenBank/DDBJ databases">
        <title>Mycobacterium sp. nov.</title>
        <authorList>
            <person name="Papic B."/>
            <person name="Spicic S."/>
            <person name="Duvnjak S."/>
        </authorList>
    </citation>
    <scope>NUCLEOTIDE SEQUENCE [LARGE SCALE GENOMIC DNA]</scope>
    <source>
        <strain evidence="6 7">CVI_P4</strain>
    </source>
</reference>
<dbReference type="Gene3D" id="1.10.357.10">
    <property type="entry name" value="Tetracycline Repressor, domain 2"/>
    <property type="match status" value="1"/>
</dbReference>
<keyword evidence="2 4" id="KW-0238">DNA-binding</keyword>
<dbReference type="InterPro" id="IPR009057">
    <property type="entry name" value="Homeodomain-like_sf"/>
</dbReference>
<dbReference type="Proteomes" id="UP001300745">
    <property type="component" value="Unassembled WGS sequence"/>
</dbReference>
<keyword evidence="1" id="KW-0805">Transcription regulation</keyword>
<organism evidence="6 7">
    <name type="scientific">Mycobacterium pinniadriaticum</name>
    <dbReference type="NCBI Taxonomy" id="2994102"/>
    <lineage>
        <taxon>Bacteria</taxon>
        <taxon>Bacillati</taxon>
        <taxon>Actinomycetota</taxon>
        <taxon>Actinomycetes</taxon>
        <taxon>Mycobacteriales</taxon>
        <taxon>Mycobacteriaceae</taxon>
        <taxon>Mycobacterium</taxon>
    </lineage>
</organism>
<accession>A0ABT3SEF7</accession>
<dbReference type="Pfam" id="PF13305">
    <property type="entry name" value="TetR_C_33"/>
    <property type="match status" value="1"/>
</dbReference>
<dbReference type="PANTHER" id="PTHR30055:SF220">
    <property type="entry name" value="TETR-FAMILY REGULATORY PROTEIN"/>
    <property type="match status" value="1"/>
</dbReference>
<dbReference type="RefSeq" id="WP_265996894.1">
    <property type="nucleotide sequence ID" value="NZ_JAPJDN010000007.1"/>
</dbReference>
<dbReference type="InterPro" id="IPR050109">
    <property type="entry name" value="HTH-type_TetR-like_transc_reg"/>
</dbReference>